<sequence>MTYAKPEYVVGTEVPFHSVRKFICTWVSDFVSMNQATVRAFSWGVHICRPIYKLAKMKLGIEAAPRNGSEIVNASSAMPAKRDVGANMSDTGTEVRIGYNGAVPECKGGGNVRSPSKPVDQRHQPARFRLAKIREWPGRGLNPARLGGRLAWMYHSPSLPRRRTGFKSRRSHSRVLACGNRAGGFSRVSLVSPHPCIPALGPHPHWLSRPPHSTTANNTFTVGERPVPNWLCRRLTSKYIQALIGERSSNMSLTSVASFCWRARQFHLCICHVFCGEDAGFGDGSAQAHGASGVGWPTRCRRVVGSCPGASDGADPQSHWEFVNKSLSLPEVEEYPGSRTSAVILKKKELEVAVNELYLICSAYCTTITCNVRGFDLLAASRRCCAVASPSGLVRVRRLRKVASVAVKNRASSPVRDPASNAWASAGERRGGRNTMMIFLRTARAPLQRCARGHYRDLRDVTQGRWPAYLKLFCAFATAKRRGRKDETATRIKCAIAPKRKALNWRAVFSCTSPCPPPTWANRARFPVGSLPDSRMWESCPDDAAGRRIFPGDLPFTPLLHSGAAPCTLSSQDLAVESCPNLSAPFRIRWNARAGETGDPRVNSPTCGFDYHMRKSANQNRFAYVGGDCAQPPATLTDLIRAAQMDWVLRPEDDLSTLITSMLRCFRDLCSVHGGHTRRRTDSQLFRRLRPILRALPVTERDLIARELKPADLTTVVWRYFYPASEGNVLPRNKQNKIRPSPLESLCCTRPKRERGLGIHTGCTERHATHPNVSLQCVYCRAQRASFMANQMTGGSVARGGLLQGKLALDVCCTLLLASLHCRHTTRVIEPLLLACEWLECIQIPQAARRILAPAACTENRCRAVSGTWPRGQSVGSQIKKRSSRCCFPSVLEMSAMQATITADGAGCYLWSRGYLTRRRLPEGGCSSGVLPFFKVAEIVQ</sequence>
<keyword evidence="2" id="KW-1185">Reference proteome</keyword>
<dbReference type="EMBL" id="JARBHB010000004">
    <property type="protein sequence ID" value="KAJ8887815.1"/>
    <property type="molecule type" value="Genomic_DNA"/>
</dbReference>
<protein>
    <submittedName>
        <fullName evidence="1">Uncharacterized protein</fullName>
    </submittedName>
</protein>
<proteinExistence type="predicted"/>
<gene>
    <name evidence="1" type="ORF">PR048_014033</name>
</gene>
<dbReference type="Proteomes" id="UP001159363">
    <property type="component" value="Chromosome X"/>
</dbReference>
<evidence type="ECO:0000313" key="1">
    <source>
        <dbReference type="EMBL" id="KAJ8887815.1"/>
    </source>
</evidence>
<reference evidence="1 2" key="1">
    <citation type="submission" date="2023-02" db="EMBL/GenBank/DDBJ databases">
        <title>LHISI_Scaffold_Assembly.</title>
        <authorList>
            <person name="Stuart O.P."/>
            <person name="Cleave R."/>
            <person name="Magrath M.J.L."/>
            <person name="Mikheyev A.S."/>
        </authorList>
    </citation>
    <scope>NUCLEOTIDE SEQUENCE [LARGE SCALE GENOMIC DNA]</scope>
    <source>
        <strain evidence="1">Daus_M_001</strain>
        <tissue evidence="1">Leg muscle</tissue>
    </source>
</reference>
<organism evidence="1 2">
    <name type="scientific">Dryococelus australis</name>
    <dbReference type="NCBI Taxonomy" id="614101"/>
    <lineage>
        <taxon>Eukaryota</taxon>
        <taxon>Metazoa</taxon>
        <taxon>Ecdysozoa</taxon>
        <taxon>Arthropoda</taxon>
        <taxon>Hexapoda</taxon>
        <taxon>Insecta</taxon>
        <taxon>Pterygota</taxon>
        <taxon>Neoptera</taxon>
        <taxon>Polyneoptera</taxon>
        <taxon>Phasmatodea</taxon>
        <taxon>Verophasmatodea</taxon>
        <taxon>Anareolatae</taxon>
        <taxon>Phasmatidae</taxon>
        <taxon>Eurycanthinae</taxon>
        <taxon>Dryococelus</taxon>
    </lineage>
</organism>
<accession>A0ABQ9HUS6</accession>
<evidence type="ECO:0000313" key="2">
    <source>
        <dbReference type="Proteomes" id="UP001159363"/>
    </source>
</evidence>
<name>A0ABQ9HUS6_9NEOP</name>
<comment type="caution">
    <text evidence="1">The sequence shown here is derived from an EMBL/GenBank/DDBJ whole genome shotgun (WGS) entry which is preliminary data.</text>
</comment>